<keyword evidence="6" id="KW-0227">DNA damage</keyword>
<comment type="catalytic activity">
    <reaction evidence="12">
        <text>cyclobutadipyrimidine (in DNA) = 2 pyrimidine residues (in DNA).</text>
        <dbReference type="EC" id="4.1.99.3"/>
    </reaction>
</comment>
<evidence type="ECO:0000256" key="7">
    <source>
        <dbReference type="ARBA" id="ARBA00022827"/>
    </source>
</evidence>
<evidence type="ECO:0000259" key="14">
    <source>
        <dbReference type="PROSITE" id="PS51645"/>
    </source>
</evidence>
<name>A0A8F7FB54_PHATR</name>
<accession>A0A8F7FB54</accession>
<protein>
    <recommendedName>
        <fullName evidence="4">Deoxyribodipyrimidine photo-lyase</fullName>
        <ecNumber evidence="3">4.1.99.3</ecNumber>
    </recommendedName>
    <alternativeName>
        <fullName evidence="11">DNA photolyase</fullName>
    </alternativeName>
</protein>
<dbReference type="EC" id="4.1.99.3" evidence="3"/>
<keyword evidence="7" id="KW-0274">FAD</keyword>
<dbReference type="GO" id="GO:0003904">
    <property type="term" value="F:deoxyribodipyrimidine photo-lyase activity"/>
    <property type="evidence" value="ECO:0007669"/>
    <property type="project" value="UniProtKB-EC"/>
</dbReference>
<feature type="domain" description="Photolyase/cryptochrome alpha/beta" evidence="14">
    <location>
        <begin position="111"/>
        <end position="267"/>
    </location>
</feature>
<keyword evidence="9" id="KW-0234">DNA repair</keyword>
<evidence type="ECO:0000256" key="8">
    <source>
        <dbReference type="ARBA" id="ARBA00023125"/>
    </source>
</evidence>
<evidence type="ECO:0000256" key="5">
    <source>
        <dbReference type="ARBA" id="ARBA00022630"/>
    </source>
</evidence>
<dbReference type="InterPro" id="IPR036155">
    <property type="entry name" value="Crypto/Photolyase_N_sf"/>
</dbReference>
<reference evidence="15" key="1">
    <citation type="submission" date="2020-05" db="EMBL/GenBank/DDBJ databases">
        <title>Two class II CPD photolyase, PiPhr1 and PiPhr2, with CPD repair activity from the Antarctic diatom Phaeodactylum tricornutum ICE-H.</title>
        <authorList>
            <person name="An M."/>
        </authorList>
    </citation>
    <scope>NUCLEOTIDE SEQUENCE</scope>
    <source>
        <strain evidence="15">ICE-H</strain>
    </source>
</reference>
<evidence type="ECO:0000256" key="11">
    <source>
        <dbReference type="ARBA" id="ARBA00031671"/>
    </source>
</evidence>
<dbReference type="InterPro" id="IPR014729">
    <property type="entry name" value="Rossmann-like_a/b/a_fold"/>
</dbReference>
<evidence type="ECO:0000256" key="10">
    <source>
        <dbReference type="ARBA" id="ARBA00023239"/>
    </source>
</evidence>
<dbReference type="FunFam" id="1.10.579.10:FF:000002">
    <property type="entry name" value="Deoxyribodipyrimidine photolyase"/>
    <property type="match status" value="1"/>
</dbReference>
<evidence type="ECO:0000256" key="6">
    <source>
        <dbReference type="ARBA" id="ARBA00022763"/>
    </source>
</evidence>
<keyword evidence="8" id="KW-0238">DNA-binding</keyword>
<sequence>MLLSSLRKVHYCRIPTLRSIVYTISTLTLVTKSFPLASTVSSSLAFPLKRSLLRPTRNFASSKAIDRPSSDNMSINNKPVKHAADSLLPDWMLANRTRVLTSEGTEPKEGQSVVYWMQRDVRSVDNWALLWARDLAMQHDVPLHVVYALPPPASSDGSDNDRDLPPALIQLPMTKRHGDFLLGGLECVYKELKEMKIPLYVCLPDSHEKVGETVCEAIQHKYKAKIVVSDFSPIREYRQWMELQAVPILEEAKVPFYQVDAHNIVPVWTATDKRQVGARTLRPRIHKVYNDYLQDYPDLKGNSHSVDQPKFDRVEYESFLQMDESVESVDWAQPGTEAGMKQFEFFSKNGLKIFHEQRNDPVQKHVCSDMSPWINHGHISFQRLALNVKALNKHANGAAAFIEEGVIRRELSDNMLYYSPNDYDSLETAAGWARESLQLHASDEREFVYSLSELEEGRTHDDLWNAAQLQMVRDGKMHGFMRMYWAKKILEWSESPVGALRTAQYLNDKYELDGRDPNGFVGVGWSIMGIHDQGWKEREVFGKIRYMNYNGCKRKFKVEEYVAQYKGAAENAANAVEETNGSSNKRKSLPSSSNSKQKTARK</sequence>
<dbReference type="PROSITE" id="PS01084">
    <property type="entry name" value="DNA_PHOTOLYASES_2_2"/>
    <property type="match status" value="1"/>
</dbReference>
<dbReference type="EMBL" id="MT534165">
    <property type="protein sequence ID" value="QXV27020.1"/>
    <property type="molecule type" value="mRNA"/>
</dbReference>
<evidence type="ECO:0000256" key="1">
    <source>
        <dbReference type="ARBA" id="ARBA00001974"/>
    </source>
</evidence>
<proteinExistence type="evidence at transcript level"/>
<keyword evidence="5" id="KW-0285">Flavoprotein</keyword>
<dbReference type="GO" id="GO:0000719">
    <property type="term" value="P:photoreactive repair"/>
    <property type="evidence" value="ECO:0007669"/>
    <property type="project" value="TreeGrafter"/>
</dbReference>
<dbReference type="Gene3D" id="3.40.50.620">
    <property type="entry name" value="HUPs"/>
    <property type="match status" value="1"/>
</dbReference>
<dbReference type="Gene3D" id="1.25.40.80">
    <property type="match status" value="1"/>
</dbReference>
<dbReference type="AlphaFoldDB" id="A0A8F7FB54"/>
<dbReference type="InterPro" id="IPR032673">
    <property type="entry name" value="DNA_photolyase_2_CS"/>
</dbReference>
<dbReference type="InterPro" id="IPR052219">
    <property type="entry name" value="Photolyase_Class-2"/>
</dbReference>
<dbReference type="PANTHER" id="PTHR10211:SF0">
    <property type="entry name" value="DEOXYRIBODIPYRIMIDINE PHOTO-LYASE"/>
    <property type="match status" value="1"/>
</dbReference>
<comment type="similarity">
    <text evidence="2">Belongs to the DNA photolyase class-2 family.</text>
</comment>
<dbReference type="InterPro" id="IPR006050">
    <property type="entry name" value="DNA_photolyase_N"/>
</dbReference>
<dbReference type="InterPro" id="IPR036134">
    <property type="entry name" value="Crypto/Photolyase_FAD-like_sf"/>
</dbReference>
<dbReference type="Pfam" id="PF00875">
    <property type="entry name" value="DNA_photolyase"/>
    <property type="match status" value="1"/>
</dbReference>
<evidence type="ECO:0000256" key="9">
    <source>
        <dbReference type="ARBA" id="ARBA00023204"/>
    </source>
</evidence>
<dbReference type="SUPFAM" id="SSF48173">
    <property type="entry name" value="Cryptochrome/photolyase FAD-binding domain"/>
    <property type="match status" value="1"/>
</dbReference>
<dbReference type="PROSITE" id="PS51645">
    <property type="entry name" value="PHR_CRY_ALPHA_BETA"/>
    <property type="match status" value="1"/>
</dbReference>
<keyword evidence="10 15" id="KW-0456">Lyase</keyword>
<evidence type="ECO:0000256" key="3">
    <source>
        <dbReference type="ARBA" id="ARBA00013149"/>
    </source>
</evidence>
<evidence type="ECO:0000256" key="12">
    <source>
        <dbReference type="ARBA" id="ARBA00033999"/>
    </source>
</evidence>
<dbReference type="PANTHER" id="PTHR10211">
    <property type="entry name" value="DEOXYRIBODIPYRIMIDINE PHOTOLYASE"/>
    <property type="match status" value="1"/>
</dbReference>
<evidence type="ECO:0000313" key="15">
    <source>
        <dbReference type="EMBL" id="QXV27020.1"/>
    </source>
</evidence>
<feature type="region of interest" description="Disordered" evidence="13">
    <location>
        <begin position="572"/>
        <end position="602"/>
    </location>
</feature>
<dbReference type="SUPFAM" id="SSF52425">
    <property type="entry name" value="Cryptochrome/photolyase, N-terminal domain"/>
    <property type="match status" value="1"/>
</dbReference>
<organism evidence="15">
    <name type="scientific">Phaeodactylum tricornutum</name>
    <name type="common">Diatom</name>
    <dbReference type="NCBI Taxonomy" id="2850"/>
    <lineage>
        <taxon>Eukaryota</taxon>
        <taxon>Sar</taxon>
        <taxon>Stramenopiles</taxon>
        <taxon>Ochrophyta</taxon>
        <taxon>Bacillariophyta</taxon>
        <taxon>Bacillariophyceae</taxon>
        <taxon>Bacillariophycidae</taxon>
        <taxon>Naviculales</taxon>
        <taxon>Phaeodactylaceae</taxon>
        <taxon>Phaeodactylum</taxon>
    </lineage>
</organism>
<evidence type="ECO:0000256" key="4">
    <source>
        <dbReference type="ARBA" id="ARBA00014046"/>
    </source>
</evidence>
<dbReference type="Gene3D" id="1.10.579.10">
    <property type="entry name" value="DNA Cyclobutane Dipyrimidine Photolyase, subunit A, domain 3"/>
    <property type="match status" value="1"/>
</dbReference>
<evidence type="ECO:0000256" key="13">
    <source>
        <dbReference type="SAM" id="MobiDB-lite"/>
    </source>
</evidence>
<comment type="cofactor">
    <cofactor evidence="1">
        <name>FAD</name>
        <dbReference type="ChEBI" id="CHEBI:57692"/>
    </cofactor>
</comment>
<dbReference type="GO" id="GO:0003677">
    <property type="term" value="F:DNA binding"/>
    <property type="evidence" value="ECO:0007669"/>
    <property type="project" value="UniProtKB-KW"/>
</dbReference>
<evidence type="ECO:0000256" key="2">
    <source>
        <dbReference type="ARBA" id="ARBA00006409"/>
    </source>
</evidence>